<name>A0A2R6CCR3_9ARCH</name>
<dbReference type="InterPro" id="IPR017574">
    <property type="entry name" value="CRISPR-assoc_prot_Cas7/Csc2"/>
</dbReference>
<gene>
    <name evidence="1" type="ORF">B9Q04_04385</name>
</gene>
<proteinExistence type="predicted"/>
<protein>
    <submittedName>
        <fullName evidence="1">Type I-D CRISPR-associated protein Cas7/Csc2</fullName>
    </submittedName>
</protein>
<organism evidence="1 2">
    <name type="scientific">Candidatus Marsarchaeota G2 archaeon BE_D</name>
    <dbReference type="NCBI Taxonomy" id="1978158"/>
    <lineage>
        <taxon>Archaea</taxon>
        <taxon>Candidatus Marsarchaeota</taxon>
        <taxon>Candidatus Marsarchaeota group 2</taxon>
    </lineage>
</organism>
<dbReference type="Proteomes" id="UP000242015">
    <property type="component" value="Unassembled WGS sequence"/>
</dbReference>
<dbReference type="NCBIfam" id="TIGR03157">
    <property type="entry name" value="cas_Csc2"/>
    <property type="match status" value="1"/>
</dbReference>
<sequence length="350" mass="39871">MTANLIEELKQHTVPEIPLLRTPKTVQILMIRQTHDYTIFRTEETREINVAVTPKSIEDHSQVTRAVFLASKQKAPETREFAATVKEYYRKYRGQTPFTTQYDSLVDQLSKTLKKKDLKTLLEQEILECEIKDSLCRTCPRCTLFGAVVTEREAKIWSRWNIKHRIEYSSAFSLESYDLVTENMTFNAVTESTQLTGQALGTTENIAPLVNFPSIVSINSPTWEELILVIKNLIKTKSYGAEGRTKGDTVNYITGIVFANEEVLTPLEYLLELSQSSLQNVCETTYQIEEKYADLAAFKDAIRLLTPQEVEEFTNYASGLQLTAEFVAKAFTDSLRFAGQVDERARQTST</sequence>
<dbReference type="EMBL" id="NEXF01000062">
    <property type="protein sequence ID" value="PSO08673.1"/>
    <property type="molecule type" value="Genomic_DNA"/>
</dbReference>
<dbReference type="Pfam" id="PF18320">
    <property type="entry name" value="Csc2"/>
    <property type="match status" value="1"/>
</dbReference>
<reference evidence="1 2" key="1">
    <citation type="submission" date="2017-04" db="EMBL/GenBank/DDBJ databases">
        <title>Novel microbial lineages endemic to geothermal iron-oxide mats fill important gaps in the evolutionary history of Archaea.</title>
        <authorList>
            <person name="Jay Z.J."/>
            <person name="Beam J.P."/>
            <person name="Dlakic M."/>
            <person name="Rusch D.B."/>
            <person name="Kozubal M.A."/>
            <person name="Inskeep W.P."/>
        </authorList>
    </citation>
    <scope>NUCLEOTIDE SEQUENCE [LARGE SCALE GENOMIC DNA]</scope>
    <source>
        <strain evidence="1">BE_D</strain>
    </source>
</reference>
<dbReference type="AlphaFoldDB" id="A0A2R6CCR3"/>
<accession>A0A2R6CCR3</accession>
<evidence type="ECO:0000313" key="1">
    <source>
        <dbReference type="EMBL" id="PSO08673.1"/>
    </source>
</evidence>
<comment type="caution">
    <text evidence="1">The sequence shown here is derived from an EMBL/GenBank/DDBJ whole genome shotgun (WGS) entry which is preliminary data.</text>
</comment>
<evidence type="ECO:0000313" key="2">
    <source>
        <dbReference type="Proteomes" id="UP000242015"/>
    </source>
</evidence>